<dbReference type="SUPFAM" id="SSF49899">
    <property type="entry name" value="Concanavalin A-like lectins/glucanases"/>
    <property type="match status" value="1"/>
</dbReference>
<dbReference type="CDD" id="cd00110">
    <property type="entry name" value="LamG"/>
    <property type="match status" value="1"/>
</dbReference>
<dbReference type="InterPro" id="IPR001791">
    <property type="entry name" value="Laminin_G"/>
</dbReference>
<reference evidence="7 8" key="1">
    <citation type="submission" date="2019-01" db="EMBL/GenBank/DDBJ databases">
        <authorList>
            <person name="Chen W.-M."/>
        </authorList>
    </citation>
    <scope>NUCLEOTIDE SEQUENCE [LARGE SCALE GENOMIC DNA]</scope>
    <source>
        <strain evidence="7 8">BBQ-12</strain>
    </source>
</reference>
<dbReference type="InterPro" id="IPR051553">
    <property type="entry name" value="Ran_GTPase-activating"/>
</dbReference>
<dbReference type="Pfam" id="PF19081">
    <property type="entry name" value="Ig_7"/>
    <property type="match status" value="1"/>
</dbReference>
<keyword evidence="2" id="KW-0732">Signal</keyword>
<dbReference type="PANTHER" id="PTHR45982">
    <property type="entry name" value="REGULATOR OF CHROMOSOME CONDENSATION"/>
    <property type="match status" value="1"/>
</dbReference>
<evidence type="ECO:0000313" key="7">
    <source>
        <dbReference type="EMBL" id="RVT80068.1"/>
    </source>
</evidence>
<dbReference type="Proteomes" id="UP000285211">
    <property type="component" value="Unassembled WGS sequence"/>
</dbReference>
<evidence type="ECO:0000313" key="8">
    <source>
        <dbReference type="Proteomes" id="UP000285211"/>
    </source>
</evidence>
<dbReference type="SUPFAM" id="SSF50985">
    <property type="entry name" value="RCC1/BLIP-II"/>
    <property type="match status" value="1"/>
</dbReference>
<evidence type="ECO:0000259" key="6">
    <source>
        <dbReference type="SMART" id="SM00560"/>
    </source>
</evidence>
<dbReference type="InterPro" id="IPR000408">
    <property type="entry name" value="Reg_chr_condens"/>
</dbReference>
<evidence type="ECO:0000256" key="1">
    <source>
        <dbReference type="ARBA" id="ARBA00022658"/>
    </source>
</evidence>
<feature type="domain" description="Laminin G" evidence="5">
    <location>
        <begin position="697"/>
        <end position="828"/>
    </location>
</feature>
<feature type="domain" description="LamG-like jellyroll fold" evidence="6">
    <location>
        <begin position="700"/>
        <end position="833"/>
    </location>
</feature>
<dbReference type="Gene3D" id="3.80.10.10">
    <property type="entry name" value="Ribonuclease Inhibitor"/>
    <property type="match status" value="2"/>
</dbReference>
<sequence>MNSYKKFIRKVIFIVILCNKRITQYLSSKSYHMRKILLSLLILLNIQIKAQCWKTVDVQGHRTVAIKNDGTLWAWGYNAYGQLGDGTVLDKNSPTKIDTSNNWKTISAGTFHTVAIKTDGTLWAWGYNHIGQLGDGTTIDKNSPVQIGSDNNWKMVSASNSFNVAIKTDGTLWAWGDNSYGQLGDGTTTLKKTPIKIGTETNWETATTGEGYYSIAIKTDGTLWAWGYNQYGQLGDGTPTKTNIPIKIGTANNWKTIAGGRYFTTAIQADGTLWTWGNNEQGQLGDGTFINKMSPAKVDASTNWKAVSAGSNHIVAIKTDGTLWAWGSNEQGQLGDGTIIYKNIPTKISTANNWQTIATGGNNTIIIKTDGSLWAWGSNNKGSVGDGTTIDKKSPTLINCPGAFTATTTQTNLNCAGDTNGSASISSVTGGTAPYTYLWSNGATTASISDLKAGDYSCTITDATSLTVTKSFTITQPTAIAFTTKSTNACNNNKGSLTVTATGGTTPYQYAISPDFVYQTSNVFSGLSAGNYTLIIKDANGCSTPNNSTSSITNTPPPTATAQSFNTGATVANLQASGLDIKWYNTITGGTALDLSTTLQTGKYYASQTVNGCESSRTTVDVTVTNQIPTYVPTSGLLAYYPFNTNANDASGNGYNGVASGAVLTTDRYGKTNSAYSFDGISSYIDATIATIPQNNSPRTISGWFKTNSFNYSESNYNTIFNYGNLSTTQRFALSLYSKGYLDFISSSNFSNNDLGIQNNYLDNTWHFITITYDGTKVSLFVDGNYVNGKNITLNTINKNLRIGKRIDGDTNNEYFKGLIDDIGIWNRVLTTNEITGLYNSTNNLYTLIPNINFEKKLIALGIDSGTTDGKVLTSNISSLTSLDVSSASITNLTGIQDFVALTSLNCSNNQLTTLDISKNVALSSLDCSYNYGLISFDPAKNIALTSLKSNGNSKLLTFDVSKNLALTDLECNNVNLTTLDVSANTSLLTLRCYNNRLITLDVTKNTALKVLNCYSNQLSAIDVSNNVALDTLNCNSNKLITLDVSKNINLKRLNCSNNKLTSLNLKNGNNSKLEIPFSGFNYNPDLFCIQVDNKNYSDANWSTMKDATANYSDNCPPQNILISSEFEDKLIALGIDKDGKNGSVLSAEILNVKSIDVSNSGITNLSGIEYFMNLESLICKGNLLSSIDLSKNTLLKYLDCSNNPLTALDVSKNILLVELYCDGGVSITNKTTSAKNTGTGRLTALDLSNNLFLTKLSCSNNQIVNLNLSKNTILTDVNCSNNNLQNLNLNNSNNTKMLTVNFKNNASLFCIKVDNTTYSNTNWAGAKDTTTRYSEDCEAPLTLASDNFAIESKGESCLNQNNGEINISAKASYNYVANINGTKYPLVNNSLKVSNLAPAVYSVSITITGELFEQNFTVTIPKGATITAKSTVSSRMASVEITEGTAPYIVFVNGEEQFETASDTFSVGVNKGDFLEVKTAKACEGIYLKEIDSDVLESVLAHPNPTNGKFEIEIPISIKEIVIDLYTMDSKIISKETYTPTNGRVPLNLENQASGIYIAKIYLAQPKYLKIIKK</sequence>
<proteinExistence type="predicted"/>
<dbReference type="PROSITE" id="PS50012">
    <property type="entry name" value="RCC1_3"/>
    <property type="match status" value="7"/>
</dbReference>
<evidence type="ECO:0000256" key="4">
    <source>
        <dbReference type="ARBA" id="ARBA00023157"/>
    </source>
</evidence>
<keyword evidence="8" id="KW-1185">Reference proteome</keyword>
<dbReference type="GO" id="GO:0005737">
    <property type="term" value="C:cytoplasm"/>
    <property type="evidence" value="ECO:0007669"/>
    <property type="project" value="TreeGrafter"/>
</dbReference>
<gene>
    <name evidence="7" type="ORF">EOD40_02855</name>
</gene>
<dbReference type="InterPro" id="IPR032675">
    <property type="entry name" value="LRR_dom_sf"/>
</dbReference>
<dbReference type="PANTHER" id="PTHR45982:SF1">
    <property type="entry name" value="REGULATOR OF CHROMOSOME CONDENSATION"/>
    <property type="match status" value="1"/>
</dbReference>
<dbReference type="InterPro" id="IPR013320">
    <property type="entry name" value="ConA-like_dom_sf"/>
</dbReference>
<dbReference type="PROSITE" id="PS00626">
    <property type="entry name" value="RCC1_2"/>
    <property type="match status" value="2"/>
</dbReference>
<evidence type="ECO:0000259" key="5">
    <source>
        <dbReference type="SMART" id="SM00282"/>
    </source>
</evidence>
<dbReference type="Gene3D" id="2.130.10.30">
    <property type="entry name" value="Regulator of chromosome condensation 1/beta-lactamase-inhibitor protein II"/>
    <property type="match status" value="2"/>
</dbReference>
<dbReference type="Pfam" id="PF25390">
    <property type="entry name" value="WD40_RLD"/>
    <property type="match status" value="1"/>
</dbReference>
<keyword evidence="4" id="KW-1015">Disulfide bond</keyword>
<dbReference type="GO" id="GO:0004553">
    <property type="term" value="F:hydrolase activity, hydrolyzing O-glycosyl compounds"/>
    <property type="evidence" value="ECO:0007669"/>
    <property type="project" value="UniProtKB-ARBA"/>
</dbReference>
<dbReference type="Pfam" id="PF13385">
    <property type="entry name" value="Laminin_G_3"/>
    <property type="match status" value="1"/>
</dbReference>
<evidence type="ECO:0000256" key="2">
    <source>
        <dbReference type="ARBA" id="ARBA00022729"/>
    </source>
</evidence>
<organism evidence="7 8">
    <name type="scientific">Flavobacterium sufflavum</name>
    <dbReference type="NCBI Taxonomy" id="1921138"/>
    <lineage>
        <taxon>Bacteria</taxon>
        <taxon>Pseudomonadati</taxon>
        <taxon>Bacteroidota</taxon>
        <taxon>Flavobacteriia</taxon>
        <taxon>Flavobacteriales</taxon>
        <taxon>Flavobacteriaceae</taxon>
        <taxon>Flavobacterium</taxon>
    </lineage>
</organism>
<name>A0A3S2XIL0_9FLAO</name>
<dbReference type="SMART" id="SM00282">
    <property type="entry name" value="LamG"/>
    <property type="match status" value="1"/>
</dbReference>
<dbReference type="Gene3D" id="2.60.120.200">
    <property type="match status" value="1"/>
</dbReference>
<dbReference type="Pfam" id="PF00415">
    <property type="entry name" value="RCC1"/>
    <property type="match status" value="1"/>
</dbReference>
<dbReference type="EMBL" id="SACJ01000001">
    <property type="protein sequence ID" value="RVT80068.1"/>
    <property type="molecule type" value="Genomic_DNA"/>
</dbReference>
<dbReference type="GO" id="GO:0005975">
    <property type="term" value="P:carbohydrate metabolic process"/>
    <property type="evidence" value="ECO:0007669"/>
    <property type="project" value="UniProtKB-ARBA"/>
</dbReference>
<dbReference type="OrthoDB" id="1081439at2"/>
<dbReference type="InterPro" id="IPR025667">
    <property type="entry name" value="SprB_repeat"/>
</dbReference>
<comment type="caution">
    <text evidence="7">The sequence shown here is derived from an EMBL/GenBank/DDBJ whole genome shotgun (WGS) entry which is preliminary data.</text>
</comment>
<keyword evidence="1" id="KW-0344">Guanine-nucleotide releasing factor</keyword>
<dbReference type="SMART" id="SM00560">
    <property type="entry name" value="LamGL"/>
    <property type="match status" value="1"/>
</dbReference>
<dbReference type="InterPro" id="IPR058923">
    <property type="entry name" value="RCC1-like_dom"/>
</dbReference>
<keyword evidence="3" id="KW-0677">Repeat</keyword>
<dbReference type="Pfam" id="PF13573">
    <property type="entry name" value="SprB"/>
    <property type="match status" value="2"/>
</dbReference>
<dbReference type="InterPro" id="IPR044023">
    <property type="entry name" value="Ig_7"/>
</dbReference>
<dbReference type="InterPro" id="IPR009091">
    <property type="entry name" value="RCC1/BLIP-II"/>
</dbReference>
<dbReference type="InterPro" id="IPR006558">
    <property type="entry name" value="LamG-like"/>
</dbReference>
<protein>
    <submittedName>
        <fullName evidence="7">Chromosome condensation regulator RCC1</fullName>
    </submittedName>
</protein>
<evidence type="ECO:0000256" key="3">
    <source>
        <dbReference type="ARBA" id="ARBA00022737"/>
    </source>
</evidence>
<accession>A0A3S2XIL0</accession>
<dbReference type="PRINTS" id="PR00633">
    <property type="entry name" value="RCCNDNSATION"/>
</dbReference>
<dbReference type="SUPFAM" id="SSF52058">
    <property type="entry name" value="L domain-like"/>
    <property type="match status" value="1"/>
</dbReference>
<dbReference type="GO" id="GO:0005085">
    <property type="term" value="F:guanyl-nucleotide exchange factor activity"/>
    <property type="evidence" value="ECO:0007669"/>
    <property type="project" value="TreeGrafter"/>
</dbReference>